<keyword evidence="2" id="KW-1185">Reference proteome</keyword>
<organism evidence="1 2">
    <name type="scientific">Goodea atripinnis</name>
    <dbReference type="NCBI Taxonomy" id="208336"/>
    <lineage>
        <taxon>Eukaryota</taxon>
        <taxon>Metazoa</taxon>
        <taxon>Chordata</taxon>
        <taxon>Craniata</taxon>
        <taxon>Vertebrata</taxon>
        <taxon>Euteleostomi</taxon>
        <taxon>Actinopterygii</taxon>
        <taxon>Neopterygii</taxon>
        <taxon>Teleostei</taxon>
        <taxon>Neoteleostei</taxon>
        <taxon>Acanthomorphata</taxon>
        <taxon>Ovalentaria</taxon>
        <taxon>Atherinomorphae</taxon>
        <taxon>Cyprinodontiformes</taxon>
        <taxon>Goodeidae</taxon>
        <taxon>Goodea</taxon>
    </lineage>
</organism>
<protein>
    <submittedName>
        <fullName evidence="1">Uncharacterized protein</fullName>
    </submittedName>
</protein>
<sequence>MHLSLPEPITGTVYSMFCPPNSLLNSVEQTTHQHICIRDHISHFLKNNTGFPSLKQFNSKLSCQPLKPSITKRSSTLRCVSKIHTGNIQSQGDTSVKTLHG</sequence>
<accession>A0ABV0PNC8</accession>
<name>A0ABV0PNC8_9TELE</name>
<dbReference type="Proteomes" id="UP001476798">
    <property type="component" value="Unassembled WGS sequence"/>
</dbReference>
<dbReference type="EMBL" id="JAHRIO010080907">
    <property type="protein sequence ID" value="MEQ2185012.1"/>
    <property type="molecule type" value="Genomic_DNA"/>
</dbReference>
<evidence type="ECO:0000313" key="2">
    <source>
        <dbReference type="Proteomes" id="UP001476798"/>
    </source>
</evidence>
<reference evidence="1 2" key="1">
    <citation type="submission" date="2021-06" db="EMBL/GenBank/DDBJ databases">
        <authorList>
            <person name="Palmer J.M."/>
        </authorList>
    </citation>
    <scope>NUCLEOTIDE SEQUENCE [LARGE SCALE GENOMIC DNA]</scope>
    <source>
        <strain evidence="1 2">GA_2019</strain>
        <tissue evidence="1">Muscle</tissue>
    </source>
</reference>
<gene>
    <name evidence="1" type="ORF">GOODEAATRI_013803</name>
</gene>
<evidence type="ECO:0000313" key="1">
    <source>
        <dbReference type="EMBL" id="MEQ2185012.1"/>
    </source>
</evidence>
<comment type="caution">
    <text evidence="1">The sequence shown here is derived from an EMBL/GenBank/DDBJ whole genome shotgun (WGS) entry which is preliminary data.</text>
</comment>
<proteinExistence type="predicted"/>